<gene>
    <name evidence="1" type="ORF">BDV33DRAFT_210663</name>
</gene>
<protein>
    <submittedName>
        <fullName evidence="1">Uncharacterized protein</fullName>
    </submittedName>
</protein>
<accession>A0A5N6E831</accession>
<name>A0A5N6E831_9EURO</name>
<evidence type="ECO:0000313" key="1">
    <source>
        <dbReference type="EMBL" id="KAB8212964.1"/>
    </source>
</evidence>
<dbReference type="Proteomes" id="UP000326799">
    <property type="component" value="Unassembled WGS sequence"/>
</dbReference>
<dbReference type="EMBL" id="ML733763">
    <property type="protein sequence ID" value="KAB8212964.1"/>
    <property type="molecule type" value="Genomic_DNA"/>
</dbReference>
<evidence type="ECO:0000313" key="2">
    <source>
        <dbReference type="Proteomes" id="UP000326799"/>
    </source>
</evidence>
<dbReference type="AlphaFoldDB" id="A0A5N6E831"/>
<keyword evidence="2" id="KW-1185">Reference proteome</keyword>
<sequence>MYQKQEPLEKRFNLLQIVIHVRLLPDDLTVQLAYVQEFLPQPVQSVCRPAVLAVGSKHSLGEYSLVPWILEEVPPAPSENIKQRKEVISLDRVLHTILNEALTSLQDTVQSSRWQRKGTRTFCYLFDMLVKDDPTLRVMGLCPVLRTIERELSNGNVHHCDAMPSSLQQALNDISVVSVCKEEASTHYQYIRNINYEYASLANKAETEWNEREKPWISLINRTPESLGRRVNNLNQSLSNRKQPLSEKHRKFWTGNKSLL</sequence>
<proteinExistence type="predicted"/>
<organism evidence="1 2">
    <name type="scientific">Aspergillus novoparasiticus</name>
    <dbReference type="NCBI Taxonomy" id="986946"/>
    <lineage>
        <taxon>Eukaryota</taxon>
        <taxon>Fungi</taxon>
        <taxon>Dikarya</taxon>
        <taxon>Ascomycota</taxon>
        <taxon>Pezizomycotina</taxon>
        <taxon>Eurotiomycetes</taxon>
        <taxon>Eurotiomycetidae</taxon>
        <taxon>Eurotiales</taxon>
        <taxon>Aspergillaceae</taxon>
        <taxon>Aspergillus</taxon>
        <taxon>Aspergillus subgen. Circumdati</taxon>
    </lineage>
</organism>
<reference evidence="1 2" key="1">
    <citation type="submission" date="2019-04" db="EMBL/GenBank/DDBJ databases">
        <title>Fungal friends and foes A comparative genomics study of 23 Aspergillus species from section Flavi.</title>
        <authorList>
            <consortium name="DOE Joint Genome Institute"/>
            <person name="Kjaerbolling I."/>
            <person name="Vesth T.C."/>
            <person name="Frisvad J.C."/>
            <person name="Nybo J.L."/>
            <person name="Theobald S."/>
            <person name="Kildgaard S."/>
            <person name="Petersen T.I."/>
            <person name="Kuo A."/>
            <person name="Sato A."/>
            <person name="Lyhne E.K."/>
            <person name="Kogle M.E."/>
            <person name="Wiebenga A."/>
            <person name="Kun R.S."/>
            <person name="Lubbers R.J."/>
            <person name="Makela M.R."/>
            <person name="Barry K."/>
            <person name="Chovatia M."/>
            <person name="Clum A."/>
            <person name="Daum C."/>
            <person name="Haridas S."/>
            <person name="He G."/>
            <person name="LaButti K."/>
            <person name="Lipzen A."/>
            <person name="Mondo S."/>
            <person name="Pangilinan J."/>
            <person name="Riley R."/>
            <person name="Salamov A."/>
            <person name="Simmons B.A."/>
            <person name="Magnuson J.K."/>
            <person name="Henrissat B."/>
            <person name="Mortensen U.H."/>
            <person name="Larsen T.O."/>
            <person name="De vries R.P."/>
            <person name="Grigoriev I.V."/>
            <person name="Machida M."/>
            <person name="Baker S.E."/>
            <person name="Andersen M.R."/>
        </authorList>
    </citation>
    <scope>NUCLEOTIDE SEQUENCE [LARGE SCALE GENOMIC DNA]</scope>
    <source>
        <strain evidence="1 2">CBS 126849</strain>
    </source>
</reference>